<evidence type="ECO:0000313" key="2">
    <source>
        <dbReference type="EMBL" id="KYQ88324.1"/>
    </source>
</evidence>
<feature type="transmembrane region" description="Helical" evidence="1">
    <location>
        <begin position="485"/>
        <end position="509"/>
    </location>
</feature>
<dbReference type="Proteomes" id="UP000076078">
    <property type="component" value="Unassembled WGS sequence"/>
</dbReference>
<comment type="caution">
    <text evidence="2">The sequence shown here is derived from an EMBL/GenBank/DDBJ whole genome shotgun (WGS) entry which is preliminary data.</text>
</comment>
<feature type="transmembrane region" description="Helical" evidence="1">
    <location>
        <begin position="651"/>
        <end position="670"/>
    </location>
</feature>
<protein>
    <submittedName>
        <fullName evidence="2">Uncharacterized protein</fullName>
    </submittedName>
</protein>
<reference evidence="2 3" key="1">
    <citation type="submission" date="2015-12" db="EMBL/GenBank/DDBJ databases">
        <title>Dictyostelia acquired genes for synthesis and detection of signals that induce cell-type specialization by lateral gene transfer from prokaryotes.</title>
        <authorList>
            <person name="Gloeckner G."/>
            <person name="Schaap P."/>
        </authorList>
    </citation>
    <scope>NUCLEOTIDE SEQUENCE [LARGE SCALE GENOMIC DNA]</scope>
    <source>
        <strain evidence="2 3">TK</strain>
    </source>
</reference>
<feature type="transmembrane region" description="Helical" evidence="1">
    <location>
        <begin position="453"/>
        <end position="479"/>
    </location>
</feature>
<feature type="transmembrane region" description="Helical" evidence="1">
    <location>
        <begin position="899"/>
        <end position="921"/>
    </location>
</feature>
<accession>A0A151Z3C5</accession>
<dbReference type="SUPFAM" id="SSF53649">
    <property type="entry name" value="Alkaline phosphatase-like"/>
    <property type="match status" value="1"/>
</dbReference>
<dbReference type="OrthoDB" id="17015at2759"/>
<sequence>MIFYKIKKIWRSIWKHESARQIVIFLQVLLLAYLMSKAVIKFQMLDNKTTISEFSNRYCSSTSPNQENCKKIGYGYQRLLFFYNDGLARDLSDDLVKMLAGHSNTFRIQNEGFPASYAVFTSYVTGTPPTNYMGAPILNDNIIYQLTSNNIPMRYYGTRMPAYDVLEDGKYFNKVGLEYVQNHKSFLYKSLFECNATKDHREDCANQFLDDQKSEGQSIFFSADVVDERNHVTGDKHDELTLEIIKKWIEDMKYVKDWVDNNPEYLLVIISDHGGKLKSETAAHGDNNNGNEAFMVIYSPDLAPLPEDLQDKFIDQVDVCSTIWQHFAGSGVSLPAENIGKIYPTSTNKERIYYTLLANAQQLLEFGQLWSYKTNTKLFKEAQDLHQSDIDESINLFTNYINSLKIPFLNLKRFPWKEVIMYPIVISLLIISLLSKQYGSLGSLSRECKGPKFFLVFIPYLVIFGITGLFSGFWVLYWHDDNESIHMFVASLLATLAMHFSSTATEIYVDSSKKVQEEQEMTVVDENSRERANLDATHSHDYKKPNNWIIMYSFFSFFFAVTIYLLVIPLEDLLLVKLYHRSYLIAAIALLVEFVHQKRRIQSHLVINCRHLSWKSGVYMPLYCRTVLYYIMLYCVYYYDYSWQVDKIMKSSVAFFIYSVLGVHSVILLFNSKHVQADLYLPFSMALFFLSNDRERFYLLLFVLPQFYSISSVFYYKLYNTFQPVLTRYRKLATGQSPWTSKEIYRYSLKDQNFFLGMTDHFLPVVVLLITAIALSCFKMMKMNFQIGDVAIYVPGVYDPPTTPVFSGFVMGFHKLGYFFLLGAFLIKLGSPCPPALVPRYLKNSDQWMFGYKSKSNKDFERIVESLNTQIWGFLMLLLLCSMFFFHLGYYNFMIIKSFVFTVTISVIVLFYGATMVTSFIGKRIQNLFRRFIYNHHFSSKKDYKKLNTQW</sequence>
<dbReference type="Gene3D" id="3.40.720.10">
    <property type="entry name" value="Alkaline Phosphatase, subunit A"/>
    <property type="match status" value="1"/>
</dbReference>
<name>A0A151Z3C5_TIELA</name>
<feature type="transmembrane region" description="Helical" evidence="1">
    <location>
        <begin position="548"/>
        <end position="566"/>
    </location>
</feature>
<gene>
    <name evidence="2" type="ORF">DLAC_11023</name>
</gene>
<dbReference type="AlphaFoldDB" id="A0A151Z3C5"/>
<keyword evidence="1" id="KW-0472">Membrane</keyword>
<feature type="transmembrane region" description="Helical" evidence="1">
    <location>
        <begin position="617"/>
        <end position="639"/>
    </location>
</feature>
<evidence type="ECO:0000256" key="1">
    <source>
        <dbReference type="SAM" id="Phobius"/>
    </source>
</evidence>
<organism evidence="2 3">
    <name type="scientific">Tieghemostelium lacteum</name>
    <name type="common">Slime mold</name>
    <name type="synonym">Dictyostelium lacteum</name>
    <dbReference type="NCBI Taxonomy" id="361077"/>
    <lineage>
        <taxon>Eukaryota</taxon>
        <taxon>Amoebozoa</taxon>
        <taxon>Evosea</taxon>
        <taxon>Eumycetozoa</taxon>
        <taxon>Dictyostelia</taxon>
        <taxon>Dictyosteliales</taxon>
        <taxon>Raperosteliaceae</taxon>
        <taxon>Tieghemostelium</taxon>
    </lineage>
</organism>
<keyword evidence="1" id="KW-1133">Transmembrane helix</keyword>
<dbReference type="OMA" id="TRMPAYD"/>
<feature type="transmembrane region" description="Helical" evidence="1">
    <location>
        <begin position="578"/>
        <end position="596"/>
    </location>
</feature>
<dbReference type="InParanoid" id="A0A151Z3C5"/>
<feature type="transmembrane region" description="Helical" evidence="1">
    <location>
        <begin position="697"/>
        <end position="716"/>
    </location>
</feature>
<dbReference type="EMBL" id="LODT01000051">
    <property type="protein sequence ID" value="KYQ88324.1"/>
    <property type="molecule type" value="Genomic_DNA"/>
</dbReference>
<evidence type="ECO:0000313" key="3">
    <source>
        <dbReference type="Proteomes" id="UP000076078"/>
    </source>
</evidence>
<feature type="transmembrane region" description="Helical" evidence="1">
    <location>
        <begin position="420"/>
        <end position="441"/>
    </location>
</feature>
<keyword evidence="3" id="KW-1185">Reference proteome</keyword>
<feature type="transmembrane region" description="Helical" evidence="1">
    <location>
        <begin position="761"/>
        <end position="778"/>
    </location>
</feature>
<proteinExistence type="predicted"/>
<dbReference type="InterPro" id="IPR017850">
    <property type="entry name" value="Alkaline_phosphatase_core_sf"/>
</dbReference>
<keyword evidence="1" id="KW-0812">Transmembrane</keyword>
<feature type="transmembrane region" description="Helical" evidence="1">
    <location>
        <begin position="871"/>
        <end position="893"/>
    </location>
</feature>
<dbReference type="FunCoup" id="A0A151Z3C5">
    <property type="interactions" value="738"/>
</dbReference>